<feature type="compositionally biased region" description="Basic and acidic residues" evidence="1">
    <location>
        <begin position="324"/>
        <end position="339"/>
    </location>
</feature>
<proteinExistence type="predicted"/>
<comment type="caution">
    <text evidence="2">The sequence shown here is derived from an EMBL/GenBank/DDBJ whole genome shotgun (WGS) entry which is preliminary data.</text>
</comment>
<feature type="compositionally biased region" description="Polar residues" evidence="1">
    <location>
        <begin position="287"/>
        <end position="304"/>
    </location>
</feature>
<accession>A0AB34JS99</accession>
<evidence type="ECO:0000256" key="1">
    <source>
        <dbReference type="SAM" id="MobiDB-lite"/>
    </source>
</evidence>
<protein>
    <submittedName>
        <fullName evidence="2">Uncharacterized protein</fullName>
    </submittedName>
</protein>
<name>A0AB34JS99_PRYPA</name>
<feature type="compositionally biased region" description="Basic and acidic residues" evidence="1">
    <location>
        <begin position="41"/>
        <end position="56"/>
    </location>
</feature>
<organism evidence="2 3">
    <name type="scientific">Prymnesium parvum</name>
    <name type="common">Toxic golden alga</name>
    <dbReference type="NCBI Taxonomy" id="97485"/>
    <lineage>
        <taxon>Eukaryota</taxon>
        <taxon>Haptista</taxon>
        <taxon>Haptophyta</taxon>
        <taxon>Prymnesiophyceae</taxon>
        <taxon>Prymnesiales</taxon>
        <taxon>Prymnesiaceae</taxon>
        <taxon>Prymnesium</taxon>
    </lineage>
</organism>
<feature type="compositionally biased region" description="Basic and acidic residues" evidence="1">
    <location>
        <begin position="121"/>
        <end position="136"/>
    </location>
</feature>
<feature type="region of interest" description="Disordered" evidence="1">
    <location>
        <begin position="1"/>
        <end position="167"/>
    </location>
</feature>
<gene>
    <name evidence="2" type="ORF">AB1Y20_018587</name>
</gene>
<dbReference type="AlphaFoldDB" id="A0AB34JS99"/>
<evidence type="ECO:0000313" key="2">
    <source>
        <dbReference type="EMBL" id="KAL1523652.1"/>
    </source>
</evidence>
<feature type="region of interest" description="Disordered" evidence="1">
    <location>
        <begin position="181"/>
        <end position="408"/>
    </location>
</feature>
<evidence type="ECO:0000313" key="3">
    <source>
        <dbReference type="Proteomes" id="UP001515480"/>
    </source>
</evidence>
<dbReference type="EMBL" id="JBGBPQ010000005">
    <property type="protein sequence ID" value="KAL1523652.1"/>
    <property type="molecule type" value="Genomic_DNA"/>
</dbReference>
<sequence>MESTAPAAPSNEALAGVAPKGSPSKPNDAARSPSESPPKAKPWERDPPERPWECPRPKKVHAPKSVEQIAAEAVLRAKNRGKKARERAERKAEPPPKHPLYVVGPPSPVGSGHNAAAAINKRGERKRDGVTSRSDGEPSPPKPAPQSLGAEGAQVPRKSLVQTENLSLRAEVSRLKKRVKELEEELEAVRSSAPAKVGKGARATADGKEGNAPRGSFTSSSPKIDQDGARVVKPVTARTSSERFGGLKPKPPDATPDSSASPPRERRANGKSRPHKPVNDDTEKTTPPEQAIQSQESATPAQTSGRDDDALAEALPTLQVEETNAERTQSDAQDGEKQQSAESSDQVPVDGGVSTNLADGETKIPIVNEQPLERLEQPGLELPEQPGLEKRGGTEEPDQLVAEDDHTADTSNASIRCSLVVDPAAVNVHIHMHVVEEDGRGVDADLSEQCASETLKASSFTDDKKSAQTQESTRESAPATDVENAEQALLSASSGPIVASEQAELDGSSEEVEHHSATGTIAGDGDMRG</sequence>
<feature type="compositionally biased region" description="Basic and acidic residues" evidence="1">
    <location>
        <begin position="86"/>
        <end position="96"/>
    </location>
</feature>
<keyword evidence="3" id="KW-1185">Reference proteome</keyword>
<reference evidence="2 3" key="1">
    <citation type="journal article" date="2024" name="Science">
        <title>Giant polyketide synthase enzymes in the biosynthesis of giant marine polyether toxins.</title>
        <authorList>
            <person name="Fallon T.R."/>
            <person name="Shende V.V."/>
            <person name="Wierzbicki I.H."/>
            <person name="Pendleton A.L."/>
            <person name="Watervoot N.F."/>
            <person name="Auber R.P."/>
            <person name="Gonzalez D.J."/>
            <person name="Wisecaver J.H."/>
            <person name="Moore B.S."/>
        </authorList>
    </citation>
    <scope>NUCLEOTIDE SEQUENCE [LARGE SCALE GENOMIC DNA]</scope>
    <source>
        <strain evidence="2 3">12B1</strain>
    </source>
</reference>
<dbReference type="Proteomes" id="UP001515480">
    <property type="component" value="Unassembled WGS sequence"/>
</dbReference>
<feature type="compositionally biased region" description="Basic and acidic residues" evidence="1">
    <location>
        <begin position="277"/>
        <end position="286"/>
    </location>
</feature>
<feature type="region of interest" description="Disordered" evidence="1">
    <location>
        <begin position="453"/>
        <end position="529"/>
    </location>
</feature>